<protein>
    <submittedName>
        <fullName evidence="2">Uncharacterized protein</fullName>
    </submittedName>
</protein>
<evidence type="ECO:0000256" key="1">
    <source>
        <dbReference type="SAM" id="MobiDB-lite"/>
    </source>
</evidence>
<evidence type="ECO:0000313" key="2">
    <source>
        <dbReference type="EMBL" id="KAJ7970464.1"/>
    </source>
</evidence>
<reference evidence="2" key="1">
    <citation type="journal article" date="2023" name="Science">
        <title>Elucidation of the pathway for biosynthesis of saponin adjuvants from the soapbark tree.</title>
        <authorList>
            <person name="Reed J."/>
            <person name="Orme A."/>
            <person name="El-Demerdash A."/>
            <person name="Owen C."/>
            <person name="Martin L.B.B."/>
            <person name="Misra R.C."/>
            <person name="Kikuchi S."/>
            <person name="Rejzek M."/>
            <person name="Martin A.C."/>
            <person name="Harkess A."/>
            <person name="Leebens-Mack J."/>
            <person name="Louveau T."/>
            <person name="Stephenson M.J."/>
            <person name="Osbourn A."/>
        </authorList>
    </citation>
    <scope>NUCLEOTIDE SEQUENCE</scope>
    <source>
        <strain evidence="2">S10</strain>
    </source>
</reference>
<proteinExistence type="predicted"/>
<dbReference type="AlphaFoldDB" id="A0AAD7M5R9"/>
<keyword evidence="3" id="KW-1185">Reference proteome</keyword>
<sequence>MRLKGKEIAGKDPGGKRKRCNENDKSRDGRKMRNVGFLQFFKDTAAEVDKSNFSDDSDFDDRKDKKILKFDCAMCVNVVK</sequence>
<accession>A0AAD7M5R9</accession>
<dbReference type="EMBL" id="JARAOO010000004">
    <property type="protein sequence ID" value="KAJ7970464.1"/>
    <property type="molecule type" value="Genomic_DNA"/>
</dbReference>
<evidence type="ECO:0000313" key="3">
    <source>
        <dbReference type="Proteomes" id="UP001163823"/>
    </source>
</evidence>
<comment type="caution">
    <text evidence="2">The sequence shown here is derived from an EMBL/GenBank/DDBJ whole genome shotgun (WGS) entry which is preliminary data.</text>
</comment>
<name>A0AAD7M5R9_QUISA</name>
<feature type="region of interest" description="Disordered" evidence="1">
    <location>
        <begin position="1"/>
        <end position="31"/>
    </location>
</feature>
<dbReference type="Proteomes" id="UP001163823">
    <property type="component" value="Chromosome 4"/>
</dbReference>
<gene>
    <name evidence="2" type="ORF">O6P43_008648</name>
</gene>
<organism evidence="2 3">
    <name type="scientific">Quillaja saponaria</name>
    <name type="common">Soap bark tree</name>
    <dbReference type="NCBI Taxonomy" id="32244"/>
    <lineage>
        <taxon>Eukaryota</taxon>
        <taxon>Viridiplantae</taxon>
        <taxon>Streptophyta</taxon>
        <taxon>Embryophyta</taxon>
        <taxon>Tracheophyta</taxon>
        <taxon>Spermatophyta</taxon>
        <taxon>Magnoliopsida</taxon>
        <taxon>eudicotyledons</taxon>
        <taxon>Gunneridae</taxon>
        <taxon>Pentapetalae</taxon>
        <taxon>rosids</taxon>
        <taxon>fabids</taxon>
        <taxon>Fabales</taxon>
        <taxon>Quillajaceae</taxon>
        <taxon>Quillaja</taxon>
    </lineage>
</organism>
<dbReference type="KEGG" id="qsa:O6P43_008648"/>